<dbReference type="WBParaSite" id="ALUE_0002311801-mRNA-1">
    <property type="protein sequence ID" value="ALUE_0002311801-mRNA-1"/>
    <property type="gene ID" value="ALUE_0002311801"/>
</dbReference>
<dbReference type="Proteomes" id="UP000036681">
    <property type="component" value="Unplaced"/>
</dbReference>
<reference evidence="2" key="1">
    <citation type="submission" date="2017-02" db="UniProtKB">
        <authorList>
            <consortium name="WormBaseParasite"/>
        </authorList>
    </citation>
    <scope>IDENTIFICATION</scope>
</reference>
<evidence type="ECO:0000313" key="1">
    <source>
        <dbReference type="Proteomes" id="UP000036681"/>
    </source>
</evidence>
<organism evidence="1 2">
    <name type="scientific">Ascaris lumbricoides</name>
    <name type="common">Giant roundworm</name>
    <dbReference type="NCBI Taxonomy" id="6252"/>
    <lineage>
        <taxon>Eukaryota</taxon>
        <taxon>Metazoa</taxon>
        <taxon>Ecdysozoa</taxon>
        <taxon>Nematoda</taxon>
        <taxon>Chromadorea</taxon>
        <taxon>Rhabditida</taxon>
        <taxon>Spirurina</taxon>
        <taxon>Ascaridomorpha</taxon>
        <taxon>Ascaridoidea</taxon>
        <taxon>Ascarididae</taxon>
        <taxon>Ascaris</taxon>
    </lineage>
</organism>
<evidence type="ECO:0000313" key="2">
    <source>
        <dbReference type="WBParaSite" id="ALUE_0002311801-mRNA-1"/>
    </source>
</evidence>
<protein>
    <submittedName>
        <fullName evidence="2">Ovule protein</fullName>
    </submittedName>
</protein>
<name>A0A0M3IWJ0_ASCLU</name>
<accession>A0A0M3IWJ0</accession>
<proteinExistence type="predicted"/>
<keyword evidence="1" id="KW-1185">Reference proteome</keyword>
<sequence length="85" mass="9944">MQFSRQNKKQTLLMKRISIRIRFTGSAIRKTIGRHRFPISKISPSTTRSEPITLVPVRKRICITYRHSIFFSFDSPKISTTNVSF</sequence>
<dbReference type="AlphaFoldDB" id="A0A0M3IWJ0"/>